<feature type="region of interest" description="Disordered" evidence="2">
    <location>
        <begin position="377"/>
        <end position="412"/>
    </location>
</feature>
<sequence>MLMVSFILLSGFRAQTIIHDDGSETQDILKVSSTMQGQTLLKADAEEFQKRNYVIMDYSNNNGSGFRALKTITNEGANKSSVDRIIHKTYDGILCTTYYIKYAYTPKSIEELRWGKLMPENGADLEYIVSFPAGTNVTSNSTNTDIPGSTYMWRLRNEQPVNIELQATVWHKLFIYLFLAIIVLMVFIVIVLERRRKRVMSWMQAAHLRKIELLLLCIPIFILGYMCYEYYVGTHITERSLVHVAEQQQQEEWERHEEDQQVKDDVSVDKNLQDEQNADIKEQIMEISRQLRQLNDAYANDAVSLEEAQGKAQNLRAQVADLIDKRVDLTQANQEELHQIQIHIMKVIDKIKQDKREQTALPAVETDDYDVIDNHKYPVKNRKVKQNQQQTNRIDAGQEDDSVKVDTSNKKI</sequence>
<gene>
    <name evidence="4" type="ORF">CAL30_05745</name>
</gene>
<keyword evidence="3" id="KW-0812">Transmembrane</keyword>
<reference evidence="4 5" key="1">
    <citation type="submission" date="2017-05" db="EMBL/GenBank/DDBJ databases">
        <authorList>
            <person name="Song R."/>
            <person name="Chenine A.L."/>
            <person name="Ruprecht R.M."/>
        </authorList>
    </citation>
    <scope>NUCLEOTIDE SEQUENCE [LARGE SCALE GENOMIC DNA]</scope>
    <source>
        <strain evidence="4 5">KA00229</strain>
    </source>
</reference>
<keyword evidence="3" id="KW-1133">Transmembrane helix</keyword>
<keyword evidence="3" id="KW-0472">Membrane</keyword>
<feature type="transmembrane region" description="Helical" evidence="3">
    <location>
        <begin position="173"/>
        <end position="192"/>
    </location>
</feature>
<evidence type="ECO:0000256" key="2">
    <source>
        <dbReference type="SAM" id="MobiDB-lite"/>
    </source>
</evidence>
<protein>
    <submittedName>
        <fullName evidence="4">Uncharacterized protein</fullName>
    </submittedName>
</protein>
<evidence type="ECO:0000313" key="5">
    <source>
        <dbReference type="Proteomes" id="UP000242958"/>
    </source>
</evidence>
<comment type="caution">
    <text evidence="4">The sequence shown here is derived from an EMBL/GenBank/DDBJ whole genome shotgun (WGS) entry which is preliminary data.</text>
</comment>
<proteinExistence type="predicted"/>
<evidence type="ECO:0000256" key="3">
    <source>
        <dbReference type="SAM" id="Phobius"/>
    </source>
</evidence>
<dbReference type="Proteomes" id="UP000242958">
    <property type="component" value="Unassembled WGS sequence"/>
</dbReference>
<dbReference type="AlphaFoldDB" id="A0A2J8B9T0"/>
<keyword evidence="1" id="KW-0175">Coiled coil</keyword>
<accession>A0A2J8B9T0</accession>
<feature type="transmembrane region" description="Helical" evidence="3">
    <location>
        <begin position="213"/>
        <end position="231"/>
    </location>
</feature>
<evidence type="ECO:0000313" key="4">
    <source>
        <dbReference type="EMBL" id="PNH21544.1"/>
    </source>
</evidence>
<organism evidence="4 5">
    <name type="scientific">Megasphaera hutchinsoni</name>
    <dbReference type="NCBI Taxonomy" id="1588748"/>
    <lineage>
        <taxon>Bacteria</taxon>
        <taxon>Bacillati</taxon>
        <taxon>Bacillota</taxon>
        <taxon>Negativicutes</taxon>
        <taxon>Veillonellales</taxon>
        <taxon>Veillonellaceae</taxon>
        <taxon>Megasphaera</taxon>
    </lineage>
</organism>
<feature type="coiled-coil region" evidence="1">
    <location>
        <begin position="277"/>
        <end position="332"/>
    </location>
</feature>
<evidence type="ECO:0000256" key="1">
    <source>
        <dbReference type="SAM" id="Coils"/>
    </source>
</evidence>
<dbReference type="EMBL" id="NFMF01000008">
    <property type="protein sequence ID" value="PNH21544.1"/>
    <property type="molecule type" value="Genomic_DNA"/>
</dbReference>
<name>A0A2J8B9T0_9FIRM</name>
<feature type="compositionally biased region" description="Basic and acidic residues" evidence="2">
    <location>
        <begin position="401"/>
        <end position="412"/>
    </location>
</feature>